<sequence length="160" mass="16808">MGSMSRSRPIPPPPGRPAGPQVAIDALMGDEASGPGDHFLRRALWLEALDQQLRPCLPPALAAHARLANVDRGRLVYLVDAPVWHARLRLAATDILDAARSFGLEATDLVVKTATGPQAMRPQPPGTSTAVTAPPLSAAAREAFATALAPRDDSTRGDPS</sequence>
<evidence type="ECO:0000256" key="1">
    <source>
        <dbReference type="SAM" id="MobiDB-lite"/>
    </source>
</evidence>
<name>A0ABP9C4K0_9GAMM</name>
<feature type="region of interest" description="Disordered" evidence="1">
    <location>
        <begin position="1"/>
        <end position="20"/>
    </location>
</feature>
<organism evidence="2 3">
    <name type="scientific">Lysobacter hankyongensis</name>
    <dbReference type="NCBI Taxonomy" id="1176535"/>
    <lineage>
        <taxon>Bacteria</taxon>
        <taxon>Pseudomonadati</taxon>
        <taxon>Pseudomonadota</taxon>
        <taxon>Gammaproteobacteria</taxon>
        <taxon>Lysobacterales</taxon>
        <taxon>Lysobacteraceae</taxon>
        <taxon>Lysobacter</taxon>
    </lineage>
</organism>
<gene>
    <name evidence="2" type="ORF">GCM10023307_32850</name>
</gene>
<reference evidence="3" key="1">
    <citation type="journal article" date="2019" name="Int. J. Syst. Evol. Microbiol.">
        <title>The Global Catalogue of Microorganisms (GCM) 10K type strain sequencing project: providing services to taxonomists for standard genome sequencing and annotation.</title>
        <authorList>
            <consortium name="The Broad Institute Genomics Platform"/>
            <consortium name="The Broad Institute Genome Sequencing Center for Infectious Disease"/>
            <person name="Wu L."/>
            <person name="Ma J."/>
        </authorList>
    </citation>
    <scope>NUCLEOTIDE SEQUENCE [LARGE SCALE GENOMIC DNA]</scope>
    <source>
        <strain evidence="3">JCM 18204</strain>
    </source>
</reference>
<dbReference type="InterPro" id="IPR007922">
    <property type="entry name" value="DciA-like"/>
</dbReference>
<feature type="region of interest" description="Disordered" evidence="1">
    <location>
        <begin position="116"/>
        <end position="135"/>
    </location>
</feature>
<evidence type="ECO:0000313" key="3">
    <source>
        <dbReference type="Proteomes" id="UP001499959"/>
    </source>
</evidence>
<comment type="caution">
    <text evidence="2">The sequence shown here is derived from an EMBL/GenBank/DDBJ whole genome shotgun (WGS) entry which is preliminary data.</text>
</comment>
<evidence type="ECO:0000313" key="2">
    <source>
        <dbReference type="EMBL" id="GAA4803469.1"/>
    </source>
</evidence>
<dbReference type="Proteomes" id="UP001499959">
    <property type="component" value="Unassembled WGS sequence"/>
</dbReference>
<proteinExistence type="predicted"/>
<protein>
    <submittedName>
        <fullName evidence="2">DUF721 domain-containing protein</fullName>
    </submittedName>
</protein>
<keyword evidence="3" id="KW-1185">Reference proteome</keyword>
<dbReference type="Pfam" id="PF05258">
    <property type="entry name" value="DciA"/>
    <property type="match status" value="1"/>
</dbReference>
<accession>A0ABP9C4K0</accession>
<dbReference type="EMBL" id="BAABJE010000017">
    <property type="protein sequence ID" value="GAA4803469.1"/>
    <property type="molecule type" value="Genomic_DNA"/>
</dbReference>